<dbReference type="Gene3D" id="3.40.605.10">
    <property type="entry name" value="Aldehyde Dehydrogenase, Chain A, domain 1"/>
    <property type="match status" value="1"/>
</dbReference>
<dbReference type="InterPro" id="IPR016161">
    <property type="entry name" value="Ald_DH/histidinol_DH"/>
</dbReference>
<dbReference type="SUPFAM" id="SSF53720">
    <property type="entry name" value="ALDH-like"/>
    <property type="match status" value="1"/>
</dbReference>
<proteinExistence type="predicted"/>
<accession>A0A7S1IFX4</accession>
<sequence length="565" mass="61503">MAARNVDDQSADGAGMAGAYGVILAALIGPLCTKLKANLLALQKTGKAVPPERVDLAKEFGFDPTEVEGLGVQTYDMGTDPLMKIRSIVINEEEEEGLSQARFYQTMLKNVSTTSSGDQKPPLGTVCVILGAGNQSFLSISDVLYHMFVRGSVALLKHHPVLIRCKPIIDYVMAPLIDAGYLVSLDADIPLTQALVYSELTDAVHLTGGINTHDAIVWGTEEPETRRAKNEPVLKAQMFAELGAVTPYIVVPSETPTTEWTTDMIDMYAGMCAFAVADNCSCNCLACKVLILPGDAKFDSFSTQFISKFKEKLEHTKLEPAYYPGIKDRYNLWMDNVDSLGDNVCKTVCTENRKDVGSLPGSEFVLPFAIAEVKDVSAIKDESLFRTEPFAPVVTIVRLPGATATEYTDIAFSFAQNRLWGNLSTSLIMPPSMYSKVIPKVIRGELLYGAVCINAPTFMGYQVSGYWGAPRGTSTLQDAQSGHGEVCNAGGLFDTPRNSIAWVPWGQLRPPGPIPPLVSKCLARILALGWKALLPRRVRRMLAMQSSSLKHLSPLLSETQLEFSC</sequence>
<organism evidence="1">
    <name type="scientific">Eutreptiella gymnastica</name>
    <dbReference type="NCBI Taxonomy" id="73025"/>
    <lineage>
        <taxon>Eukaryota</taxon>
        <taxon>Discoba</taxon>
        <taxon>Euglenozoa</taxon>
        <taxon>Euglenida</taxon>
        <taxon>Spirocuta</taxon>
        <taxon>Euglenophyceae</taxon>
        <taxon>Eutreptiales</taxon>
        <taxon>Eutreptiaceae</taxon>
        <taxon>Eutreptiella</taxon>
    </lineage>
</organism>
<evidence type="ECO:0008006" key="2">
    <source>
        <dbReference type="Google" id="ProtNLM"/>
    </source>
</evidence>
<gene>
    <name evidence="1" type="ORF">EGYM00392_LOCUS21970</name>
</gene>
<reference evidence="1" key="1">
    <citation type="submission" date="2021-01" db="EMBL/GenBank/DDBJ databases">
        <authorList>
            <person name="Corre E."/>
            <person name="Pelletier E."/>
            <person name="Niang G."/>
            <person name="Scheremetjew M."/>
            <person name="Finn R."/>
            <person name="Kale V."/>
            <person name="Holt S."/>
            <person name="Cochrane G."/>
            <person name="Meng A."/>
            <person name="Brown T."/>
            <person name="Cohen L."/>
        </authorList>
    </citation>
    <scope>NUCLEOTIDE SEQUENCE</scope>
    <source>
        <strain evidence="1">NIES-381</strain>
    </source>
</reference>
<dbReference type="Gene3D" id="3.40.309.10">
    <property type="entry name" value="Aldehyde Dehydrogenase, Chain A, domain 2"/>
    <property type="match status" value="1"/>
</dbReference>
<name>A0A7S1IFX4_9EUGL</name>
<evidence type="ECO:0000313" key="1">
    <source>
        <dbReference type="EMBL" id="CAD9010870.1"/>
    </source>
</evidence>
<dbReference type="InterPro" id="IPR016163">
    <property type="entry name" value="Ald_DH_C"/>
</dbReference>
<dbReference type="InterPro" id="IPR016162">
    <property type="entry name" value="Ald_DH_N"/>
</dbReference>
<dbReference type="EMBL" id="HBGA01059414">
    <property type="protein sequence ID" value="CAD9010870.1"/>
    <property type="molecule type" value="Transcribed_RNA"/>
</dbReference>
<dbReference type="AlphaFoldDB" id="A0A7S1IFX4"/>
<protein>
    <recommendedName>
        <fullName evidence="2">Aldehyde dehydrogenase domain-containing protein</fullName>
    </recommendedName>
</protein>
<dbReference type="GO" id="GO:0016620">
    <property type="term" value="F:oxidoreductase activity, acting on the aldehyde or oxo group of donors, NAD or NADP as acceptor"/>
    <property type="evidence" value="ECO:0007669"/>
    <property type="project" value="InterPro"/>
</dbReference>